<dbReference type="EMBL" id="QNRR01000002">
    <property type="protein sequence ID" value="RBP46385.1"/>
    <property type="molecule type" value="Genomic_DNA"/>
</dbReference>
<comment type="caution">
    <text evidence="1">The sequence shown here is derived from an EMBL/GenBank/DDBJ whole genome shotgun (WGS) entry which is preliminary data.</text>
</comment>
<keyword evidence="2" id="KW-1185">Reference proteome</keyword>
<protein>
    <submittedName>
        <fullName evidence="1">Uncharacterized protein</fullName>
    </submittedName>
</protein>
<reference evidence="1 2" key="1">
    <citation type="submission" date="2018-06" db="EMBL/GenBank/DDBJ databases">
        <title>Genomic Encyclopedia of Type Strains, Phase IV (KMG-IV): sequencing the most valuable type-strain genomes for metagenomic binning, comparative biology and taxonomic classification.</title>
        <authorList>
            <person name="Goeker M."/>
        </authorList>
    </citation>
    <scope>NUCLEOTIDE SEQUENCE [LARGE SCALE GENOMIC DNA]</scope>
    <source>
        <strain evidence="1 2">DSM 25532</strain>
    </source>
</reference>
<dbReference type="AlphaFoldDB" id="A0A366HRS8"/>
<accession>A0A366HRS8</accession>
<evidence type="ECO:0000313" key="1">
    <source>
        <dbReference type="EMBL" id="RBP46385.1"/>
    </source>
</evidence>
<proteinExistence type="predicted"/>
<evidence type="ECO:0000313" key="2">
    <source>
        <dbReference type="Proteomes" id="UP000253426"/>
    </source>
</evidence>
<dbReference type="Proteomes" id="UP000253426">
    <property type="component" value="Unassembled WGS sequence"/>
</dbReference>
<name>A0A366HRS8_9BACT</name>
<sequence length="114" mass="13441">MSKAASEELWREWHTRERRCTLWLGYYHWYRDAEKWRAIAEDPQRPPQTRLDAKKSMERDWARMRLCKAAGRYWRGDSEDASTWPESVSGPVCSVTSAPVPGKFGLLQEELKQP</sequence>
<gene>
    <name evidence="1" type="ORF">DES53_102776</name>
</gene>
<organism evidence="1 2">
    <name type="scientific">Roseimicrobium gellanilyticum</name>
    <dbReference type="NCBI Taxonomy" id="748857"/>
    <lineage>
        <taxon>Bacteria</taxon>
        <taxon>Pseudomonadati</taxon>
        <taxon>Verrucomicrobiota</taxon>
        <taxon>Verrucomicrobiia</taxon>
        <taxon>Verrucomicrobiales</taxon>
        <taxon>Verrucomicrobiaceae</taxon>
        <taxon>Roseimicrobium</taxon>
    </lineage>
</organism>